<dbReference type="SUPFAM" id="SSF58104">
    <property type="entry name" value="Methyl-accepting chemotaxis protein (MCP) signaling domain"/>
    <property type="match status" value="1"/>
</dbReference>
<evidence type="ECO:0000313" key="4">
    <source>
        <dbReference type="EMBL" id="ADH98404.1"/>
    </source>
</evidence>
<gene>
    <name evidence="4" type="ordered locus">Bsel_0881</name>
</gene>
<keyword evidence="5" id="KW-1185">Reference proteome</keyword>
<dbReference type="PANTHER" id="PTHR32089">
    <property type="entry name" value="METHYL-ACCEPTING CHEMOTAXIS PROTEIN MCPB"/>
    <property type="match status" value="1"/>
</dbReference>
<dbReference type="Pfam" id="PF00015">
    <property type="entry name" value="MCPsignal"/>
    <property type="match status" value="1"/>
</dbReference>
<dbReference type="KEGG" id="bse:Bsel_0881"/>
<evidence type="ECO:0000256" key="2">
    <source>
        <dbReference type="PROSITE-ProRule" id="PRU00284"/>
    </source>
</evidence>
<dbReference type="AlphaFoldDB" id="D6XZN0"/>
<reference evidence="4" key="1">
    <citation type="submission" date="2009-10" db="EMBL/GenBank/DDBJ databases">
        <title>Complete sequence of Bacillus selenitireducens MLS10.</title>
        <authorList>
            <consortium name="US DOE Joint Genome Institute"/>
            <person name="Lucas S."/>
            <person name="Copeland A."/>
            <person name="Lapidus A."/>
            <person name="Glavina del Rio T."/>
            <person name="Dalin E."/>
            <person name="Tice H."/>
            <person name="Bruce D."/>
            <person name="Goodwin L."/>
            <person name="Pitluck S."/>
            <person name="Sims D."/>
            <person name="Brettin T."/>
            <person name="Detter J.C."/>
            <person name="Han C."/>
            <person name="Larimer F."/>
            <person name="Land M."/>
            <person name="Hauser L."/>
            <person name="Kyrpides N."/>
            <person name="Ovchinnikova G."/>
            <person name="Stolz J."/>
        </authorList>
    </citation>
    <scope>NUCLEOTIDE SEQUENCE [LARGE SCALE GENOMIC DNA]</scope>
    <source>
        <strain evidence="4">MLS10</strain>
    </source>
</reference>
<dbReference type="PROSITE" id="PS50111">
    <property type="entry name" value="CHEMOTAXIS_TRANSDUC_2"/>
    <property type="match status" value="1"/>
</dbReference>
<dbReference type="Pfam" id="PF22673">
    <property type="entry name" value="MCP-like_PDC_1"/>
    <property type="match status" value="1"/>
</dbReference>
<dbReference type="CDD" id="cd12913">
    <property type="entry name" value="PDC1_MCP_like"/>
    <property type="match status" value="1"/>
</dbReference>
<dbReference type="PANTHER" id="PTHR32089:SF112">
    <property type="entry name" value="LYSOZYME-LIKE PROTEIN-RELATED"/>
    <property type="match status" value="1"/>
</dbReference>
<dbReference type="GO" id="GO:0007165">
    <property type="term" value="P:signal transduction"/>
    <property type="evidence" value="ECO:0007669"/>
    <property type="project" value="UniProtKB-KW"/>
</dbReference>
<dbReference type="Gene3D" id="3.30.450.20">
    <property type="entry name" value="PAS domain"/>
    <property type="match status" value="1"/>
</dbReference>
<dbReference type="STRING" id="439292.Bsel_0881"/>
<evidence type="ECO:0000256" key="1">
    <source>
        <dbReference type="ARBA" id="ARBA00023224"/>
    </source>
</evidence>
<dbReference type="Gene3D" id="1.10.287.950">
    <property type="entry name" value="Methyl-accepting chemotaxis protein"/>
    <property type="match status" value="1"/>
</dbReference>
<protein>
    <submittedName>
        <fullName evidence="4">Methyl-accepting chemotaxis sensory transducer</fullName>
    </submittedName>
</protein>
<dbReference type="EMBL" id="CP001791">
    <property type="protein sequence ID" value="ADH98404.1"/>
    <property type="molecule type" value="Genomic_DNA"/>
</dbReference>
<dbReference type="SMART" id="SM00283">
    <property type="entry name" value="MA"/>
    <property type="match status" value="1"/>
</dbReference>
<dbReference type="RefSeq" id="WP_013171829.1">
    <property type="nucleotide sequence ID" value="NC_014219.1"/>
</dbReference>
<organism evidence="4 5">
    <name type="scientific">Bacillus selenitireducens (strain ATCC 700615 / DSM 15326 / MLS10)</name>
    <dbReference type="NCBI Taxonomy" id="439292"/>
    <lineage>
        <taxon>Bacteria</taxon>
        <taxon>Bacillati</taxon>
        <taxon>Bacillota</taxon>
        <taxon>Bacilli</taxon>
        <taxon>Bacillales</taxon>
        <taxon>Bacillaceae</taxon>
        <taxon>Salisediminibacterium</taxon>
    </lineage>
</organism>
<dbReference type="HOGENOM" id="CLU_000445_107_19_9"/>
<dbReference type="OrthoDB" id="9762005at2"/>
<dbReference type="eggNOG" id="COG0840">
    <property type="taxonomic scope" value="Bacteria"/>
</dbReference>
<dbReference type="Proteomes" id="UP000000271">
    <property type="component" value="Chromosome"/>
</dbReference>
<evidence type="ECO:0000313" key="5">
    <source>
        <dbReference type="Proteomes" id="UP000000271"/>
    </source>
</evidence>
<evidence type="ECO:0000259" key="3">
    <source>
        <dbReference type="PROSITE" id="PS50111"/>
    </source>
</evidence>
<proteinExistence type="predicted"/>
<accession>D6XZN0</accession>
<keyword evidence="1 2" id="KW-0807">Transducer</keyword>
<feature type="domain" description="Methyl-accepting transducer" evidence="3">
    <location>
        <begin position="230"/>
        <end position="487"/>
    </location>
</feature>
<name>D6XZN0_BACIE</name>
<sequence length="517" mass="57773">MMEFLAIMVIIAASVVLFVERRRTLFFFADLKKEKLPDYVIIDEASEIVESMRKELLRTTIQADHLRNQAEAYLKMNHHFLGVWYVIEPGLLGASRYTSYVYREKDTFKETILPDVEKEEFYQSPLENRELTVLDPFLYEVEGESRLMTSCAVPVTKKGRLIGVCGIDIELKSKAPIRKKILKKNIRLLNGHLVRSELVLALKEEGEFFQSLLKDVSMQIEEQVDVVKGMTSRTLQSTDEVAVTVNEIAEAASNQASETEKGAASLLGLGAIIDQNNRLANRLNIDLDAVLTFSNNTNQVMTDLAQINKRSQDTVKNTEKNTLESLRTSDDITKATVEINTIAEQTNLLALNASIEAARAGEAGKGFAVVAAEIRKLAEGTKVFSMEINEKMGRLSVLNEKTGESIRSLTGEMANQTVKMDETGEQYHLLQERLAAMRASLQELMLADDGMKSEKDNVLMVIEGLSALSEENAAATEEVAASTDELSLSVRQTEEASKELSSIITRIDFILKRFEKQ</sequence>
<dbReference type="InterPro" id="IPR004089">
    <property type="entry name" value="MCPsignal_dom"/>
</dbReference>
<dbReference type="GO" id="GO:0016020">
    <property type="term" value="C:membrane"/>
    <property type="evidence" value="ECO:0007669"/>
    <property type="project" value="InterPro"/>
</dbReference>